<gene>
    <name evidence="3" type="ORF">MICPUN_99547</name>
</gene>
<keyword evidence="4" id="KW-1185">Reference proteome</keyword>
<dbReference type="InParanoid" id="C1E207"/>
<dbReference type="AlphaFoldDB" id="C1E207"/>
<proteinExistence type="predicted"/>
<dbReference type="PROSITE" id="PS50222">
    <property type="entry name" value="EF_HAND_2"/>
    <property type="match status" value="2"/>
</dbReference>
<dbReference type="SMART" id="SM00054">
    <property type="entry name" value="EFh"/>
    <property type="match status" value="2"/>
</dbReference>
<dbReference type="PROSITE" id="PS00018">
    <property type="entry name" value="EF_HAND_1"/>
    <property type="match status" value="1"/>
</dbReference>
<dbReference type="OMA" id="YANRYGG"/>
<sequence>MADMVQEIVVAKPVSPVQFMIDYLAVGSSLCQQDKYGLSMMRRARLMKIFKAWDKNQDKTVDLKELRAFTRKHGGNAVTQDELKDIFMDMDESGDSKVDEDEFLKFFSLSVKRMDDDEFEQMIQDMLQ</sequence>
<dbReference type="RefSeq" id="XP_002500579.1">
    <property type="nucleotide sequence ID" value="XM_002500533.1"/>
</dbReference>
<evidence type="ECO:0000313" key="4">
    <source>
        <dbReference type="Proteomes" id="UP000002009"/>
    </source>
</evidence>
<evidence type="ECO:0000313" key="3">
    <source>
        <dbReference type="EMBL" id="ACO61837.1"/>
    </source>
</evidence>
<dbReference type="InterPro" id="IPR011992">
    <property type="entry name" value="EF-hand-dom_pair"/>
</dbReference>
<dbReference type="EMBL" id="CP001324">
    <property type="protein sequence ID" value="ACO61837.1"/>
    <property type="molecule type" value="Genomic_DNA"/>
</dbReference>
<evidence type="ECO:0000256" key="1">
    <source>
        <dbReference type="ARBA" id="ARBA00022837"/>
    </source>
</evidence>
<feature type="domain" description="EF-hand" evidence="2">
    <location>
        <begin position="41"/>
        <end position="76"/>
    </location>
</feature>
<dbReference type="Proteomes" id="UP000002009">
    <property type="component" value="Chromosome 3"/>
</dbReference>
<dbReference type="InterPro" id="IPR018247">
    <property type="entry name" value="EF_Hand_1_Ca_BS"/>
</dbReference>
<dbReference type="Pfam" id="PF13499">
    <property type="entry name" value="EF-hand_7"/>
    <property type="match status" value="1"/>
</dbReference>
<protein>
    <recommendedName>
        <fullName evidence="2">EF-hand domain-containing protein</fullName>
    </recommendedName>
</protein>
<accession>C1E207</accession>
<name>C1E207_MICCC</name>
<dbReference type="Gene3D" id="1.10.238.10">
    <property type="entry name" value="EF-hand"/>
    <property type="match status" value="1"/>
</dbReference>
<organism evidence="3 4">
    <name type="scientific">Micromonas commoda (strain RCC299 / NOUM17 / CCMP2709)</name>
    <name type="common">Picoplanktonic green alga</name>
    <dbReference type="NCBI Taxonomy" id="296587"/>
    <lineage>
        <taxon>Eukaryota</taxon>
        <taxon>Viridiplantae</taxon>
        <taxon>Chlorophyta</taxon>
        <taxon>Mamiellophyceae</taxon>
        <taxon>Mamiellales</taxon>
        <taxon>Mamiellaceae</taxon>
        <taxon>Micromonas</taxon>
    </lineage>
</organism>
<evidence type="ECO:0000259" key="2">
    <source>
        <dbReference type="PROSITE" id="PS50222"/>
    </source>
</evidence>
<keyword evidence="1" id="KW-0106">Calcium</keyword>
<dbReference type="OrthoDB" id="26525at2759"/>
<dbReference type="CDD" id="cd00051">
    <property type="entry name" value="EFh"/>
    <property type="match status" value="1"/>
</dbReference>
<reference evidence="3 4" key="1">
    <citation type="journal article" date="2009" name="Science">
        <title>Green evolution and dynamic adaptations revealed by genomes of the marine picoeukaryotes Micromonas.</title>
        <authorList>
            <person name="Worden A.Z."/>
            <person name="Lee J.H."/>
            <person name="Mock T."/>
            <person name="Rouze P."/>
            <person name="Simmons M.P."/>
            <person name="Aerts A.L."/>
            <person name="Allen A.E."/>
            <person name="Cuvelier M.L."/>
            <person name="Derelle E."/>
            <person name="Everett M.V."/>
            <person name="Foulon E."/>
            <person name="Grimwood J."/>
            <person name="Gundlach H."/>
            <person name="Henrissat B."/>
            <person name="Napoli C."/>
            <person name="McDonald S.M."/>
            <person name="Parker M.S."/>
            <person name="Rombauts S."/>
            <person name="Salamov A."/>
            <person name="Von Dassow P."/>
            <person name="Badger J.H."/>
            <person name="Coutinho P.M."/>
            <person name="Demir E."/>
            <person name="Dubchak I."/>
            <person name="Gentemann C."/>
            <person name="Eikrem W."/>
            <person name="Gready J.E."/>
            <person name="John U."/>
            <person name="Lanier W."/>
            <person name="Lindquist E.A."/>
            <person name="Lucas S."/>
            <person name="Mayer K.F."/>
            <person name="Moreau H."/>
            <person name="Not F."/>
            <person name="Otillar R."/>
            <person name="Panaud O."/>
            <person name="Pangilinan J."/>
            <person name="Paulsen I."/>
            <person name="Piegu B."/>
            <person name="Poliakov A."/>
            <person name="Robbens S."/>
            <person name="Schmutz J."/>
            <person name="Toulza E."/>
            <person name="Wyss T."/>
            <person name="Zelensky A."/>
            <person name="Zhou K."/>
            <person name="Armbrust E.V."/>
            <person name="Bhattacharya D."/>
            <person name="Goodenough U.W."/>
            <person name="Van de Peer Y."/>
            <person name="Grigoriev I.V."/>
        </authorList>
    </citation>
    <scope>NUCLEOTIDE SEQUENCE [LARGE SCALE GENOMIC DNA]</scope>
    <source>
        <strain evidence="4">RCC299 / NOUM17</strain>
    </source>
</reference>
<dbReference type="GeneID" id="8242187"/>
<dbReference type="InterPro" id="IPR002048">
    <property type="entry name" value="EF_hand_dom"/>
</dbReference>
<dbReference type="GO" id="GO:0005509">
    <property type="term" value="F:calcium ion binding"/>
    <property type="evidence" value="ECO:0007669"/>
    <property type="project" value="InterPro"/>
</dbReference>
<dbReference type="KEGG" id="mis:MICPUN_99547"/>
<feature type="domain" description="EF-hand" evidence="2">
    <location>
        <begin position="78"/>
        <end position="113"/>
    </location>
</feature>
<dbReference type="SUPFAM" id="SSF47473">
    <property type="entry name" value="EF-hand"/>
    <property type="match status" value="1"/>
</dbReference>